<evidence type="ECO:0000259" key="7">
    <source>
        <dbReference type="PROSITE" id="PS51160"/>
    </source>
</evidence>
<dbReference type="SUPFAM" id="SSF54975">
    <property type="entry name" value="Acylphosphatase/BLUF domain-like"/>
    <property type="match status" value="1"/>
</dbReference>
<dbReference type="InterPro" id="IPR001792">
    <property type="entry name" value="Acylphosphatase-like_dom"/>
</dbReference>
<feature type="active site" evidence="5">
    <location>
        <position position="114"/>
    </location>
</feature>
<evidence type="ECO:0000256" key="4">
    <source>
        <dbReference type="ARBA" id="ARBA00047645"/>
    </source>
</evidence>
<dbReference type="PROSITE" id="PS51160">
    <property type="entry name" value="ACYLPHOSPHATASE_3"/>
    <property type="match status" value="1"/>
</dbReference>
<dbReference type="PANTHER" id="PTHR47268">
    <property type="entry name" value="ACYLPHOSPHATASE"/>
    <property type="match status" value="1"/>
</dbReference>
<reference evidence="8" key="2">
    <citation type="submission" date="2020-09" db="EMBL/GenBank/DDBJ databases">
        <authorList>
            <person name="Sun Q."/>
            <person name="Ohkuma M."/>
        </authorList>
    </citation>
    <scope>NUCLEOTIDE SEQUENCE</scope>
    <source>
        <strain evidence="8">JCM 3131</strain>
    </source>
</reference>
<comment type="catalytic activity">
    <reaction evidence="4 5">
        <text>an acyl phosphate + H2O = a carboxylate + phosphate + H(+)</text>
        <dbReference type="Rhea" id="RHEA:14965"/>
        <dbReference type="ChEBI" id="CHEBI:15377"/>
        <dbReference type="ChEBI" id="CHEBI:15378"/>
        <dbReference type="ChEBI" id="CHEBI:29067"/>
        <dbReference type="ChEBI" id="CHEBI:43474"/>
        <dbReference type="ChEBI" id="CHEBI:59918"/>
        <dbReference type="EC" id="3.6.1.7"/>
    </reaction>
</comment>
<dbReference type="NCBIfam" id="NF010997">
    <property type="entry name" value="PRK14422.1"/>
    <property type="match status" value="1"/>
</dbReference>
<evidence type="ECO:0000256" key="2">
    <source>
        <dbReference type="ARBA" id="ARBA00012150"/>
    </source>
</evidence>
<comment type="similarity">
    <text evidence="1 6">Belongs to the acylphosphatase family.</text>
</comment>
<keyword evidence="9" id="KW-1185">Reference proteome</keyword>
<evidence type="ECO:0000256" key="1">
    <source>
        <dbReference type="ARBA" id="ARBA00005614"/>
    </source>
</evidence>
<feature type="active site" evidence="5">
    <location>
        <position position="95"/>
    </location>
</feature>
<dbReference type="InterPro" id="IPR020456">
    <property type="entry name" value="Acylphosphatase"/>
</dbReference>
<dbReference type="Gene3D" id="3.30.70.100">
    <property type="match status" value="1"/>
</dbReference>
<proteinExistence type="inferred from homology"/>
<organism evidence="8 9">
    <name type="scientific">Streptomyces ruber</name>
    <dbReference type="NCBI Taxonomy" id="83378"/>
    <lineage>
        <taxon>Bacteria</taxon>
        <taxon>Bacillati</taxon>
        <taxon>Actinomycetota</taxon>
        <taxon>Actinomycetes</taxon>
        <taxon>Kitasatosporales</taxon>
        <taxon>Streptomycetaceae</taxon>
        <taxon>Streptomyces</taxon>
    </lineage>
</organism>
<keyword evidence="5" id="KW-0378">Hydrolase</keyword>
<dbReference type="EMBL" id="BMQK01000011">
    <property type="protein sequence ID" value="GGQ71046.1"/>
    <property type="molecule type" value="Genomic_DNA"/>
</dbReference>
<evidence type="ECO:0000256" key="6">
    <source>
        <dbReference type="RuleBase" id="RU004168"/>
    </source>
</evidence>
<evidence type="ECO:0000256" key="3">
    <source>
        <dbReference type="ARBA" id="ARBA00015991"/>
    </source>
</evidence>
<dbReference type="Pfam" id="PF00708">
    <property type="entry name" value="Acylphosphatase"/>
    <property type="match status" value="1"/>
</dbReference>
<dbReference type="AlphaFoldDB" id="A0A918EVE5"/>
<feature type="domain" description="Acylphosphatase-like" evidence="7">
    <location>
        <begin position="80"/>
        <end position="167"/>
    </location>
</feature>
<dbReference type="EC" id="3.6.1.7" evidence="2 5"/>
<evidence type="ECO:0000313" key="8">
    <source>
        <dbReference type="EMBL" id="GGQ71046.1"/>
    </source>
</evidence>
<gene>
    <name evidence="8" type="ORF">GCM10010145_46000</name>
</gene>
<dbReference type="InterPro" id="IPR017968">
    <property type="entry name" value="Acylphosphatase_CS"/>
</dbReference>
<dbReference type="Proteomes" id="UP000620156">
    <property type="component" value="Unassembled WGS sequence"/>
</dbReference>
<sequence>MGVRGSGGAARGGAAGGGASVASHVLAFLDLTVSVFTELTRMSEFHMRFIASGRYSMASGEEVLIVTSARYRAAMNEDARLVAWVRGHVQGVGFRWFTRARALELGGLSGFALNLADGRVQVVAEGARERCEELLDWLRGDDTPGRVDGVTEIWDTPRGGYDGFAIR</sequence>
<name>A0A918EVE5_9ACTN</name>
<reference evidence="8" key="1">
    <citation type="journal article" date="2014" name="Int. J. Syst. Evol. Microbiol.">
        <title>Complete genome sequence of Corynebacterium casei LMG S-19264T (=DSM 44701T), isolated from a smear-ripened cheese.</title>
        <authorList>
            <consortium name="US DOE Joint Genome Institute (JGI-PGF)"/>
            <person name="Walter F."/>
            <person name="Albersmeier A."/>
            <person name="Kalinowski J."/>
            <person name="Ruckert C."/>
        </authorList>
    </citation>
    <scope>NUCLEOTIDE SEQUENCE</scope>
    <source>
        <strain evidence="8">JCM 3131</strain>
    </source>
</reference>
<dbReference type="PROSITE" id="PS00150">
    <property type="entry name" value="ACYLPHOSPHATASE_1"/>
    <property type="match status" value="1"/>
</dbReference>
<protein>
    <recommendedName>
        <fullName evidence="3 5">acylphosphatase</fullName>
        <ecNumber evidence="2 5">3.6.1.7</ecNumber>
    </recommendedName>
</protein>
<comment type="caution">
    <text evidence="8">The sequence shown here is derived from an EMBL/GenBank/DDBJ whole genome shotgun (WGS) entry which is preliminary data.</text>
</comment>
<dbReference type="InterPro" id="IPR036046">
    <property type="entry name" value="Acylphosphatase-like_dom_sf"/>
</dbReference>
<accession>A0A918EVE5</accession>
<dbReference type="PANTHER" id="PTHR47268:SF4">
    <property type="entry name" value="ACYLPHOSPHATASE"/>
    <property type="match status" value="1"/>
</dbReference>
<evidence type="ECO:0000256" key="5">
    <source>
        <dbReference type="PROSITE-ProRule" id="PRU00520"/>
    </source>
</evidence>
<evidence type="ECO:0000313" key="9">
    <source>
        <dbReference type="Proteomes" id="UP000620156"/>
    </source>
</evidence>
<dbReference type="GO" id="GO:0003998">
    <property type="term" value="F:acylphosphatase activity"/>
    <property type="evidence" value="ECO:0007669"/>
    <property type="project" value="UniProtKB-EC"/>
</dbReference>